<accession>W4L4Q2</accession>
<dbReference type="EMBL" id="AZHW01001310">
    <property type="protein sequence ID" value="ETW93088.1"/>
    <property type="molecule type" value="Genomic_DNA"/>
</dbReference>
<reference evidence="1 2" key="1">
    <citation type="journal article" date="2014" name="Nature">
        <title>An environmental bacterial taxon with a large and distinct metabolic repertoire.</title>
        <authorList>
            <person name="Wilson M.C."/>
            <person name="Mori T."/>
            <person name="Ruckert C."/>
            <person name="Uria A.R."/>
            <person name="Helf M.J."/>
            <person name="Takada K."/>
            <person name="Gernert C."/>
            <person name="Steffens U.A."/>
            <person name="Heycke N."/>
            <person name="Schmitt S."/>
            <person name="Rinke C."/>
            <person name="Helfrich E.J."/>
            <person name="Brachmann A.O."/>
            <person name="Gurgui C."/>
            <person name="Wakimoto T."/>
            <person name="Kracht M."/>
            <person name="Crusemann M."/>
            <person name="Hentschel U."/>
            <person name="Abe I."/>
            <person name="Matsunaga S."/>
            <person name="Kalinowski J."/>
            <person name="Takeyama H."/>
            <person name="Piel J."/>
        </authorList>
    </citation>
    <scope>NUCLEOTIDE SEQUENCE [LARGE SCALE GENOMIC DNA]</scope>
    <source>
        <strain evidence="2">TSY1</strain>
    </source>
</reference>
<sequence length="87" mass="9418">MLWGRLRLSDADISVIGIRRADLARLVDGGHCYTRLQAPLAAGTVMLLGADSHEEMAQAIEATGVKVRLVVDEPELPNDLGIRPDLN</sequence>
<name>W4L4Q2_ENTF1</name>
<evidence type="ECO:0000313" key="1">
    <source>
        <dbReference type="EMBL" id="ETW93088.1"/>
    </source>
</evidence>
<evidence type="ECO:0000313" key="2">
    <source>
        <dbReference type="Proteomes" id="UP000019141"/>
    </source>
</evidence>
<gene>
    <name evidence="1" type="ORF">ETSY1_40775</name>
</gene>
<keyword evidence="2" id="KW-1185">Reference proteome</keyword>
<protein>
    <submittedName>
        <fullName evidence="1">Uncharacterized protein</fullName>
    </submittedName>
</protein>
<proteinExistence type="predicted"/>
<dbReference type="Proteomes" id="UP000019141">
    <property type="component" value="Unassembled WGS sequence"/>
</dbReference>
<dbReference type="AlphaFoldDB" id="W4L4Q2"/>
<dbReference type="HOGENOM" id="CLU_2477572_0_0_7"/>
<comment type="caution">
    <text evidence="1">The sequence shown here is derived from an EMBL/GenBank/DDBJ whole genome shotgun (WGS) entry which is preliminary data.</text>
</comment>
<organism evidence="1 2">
    <name type="scientific">Entotheonella factor</name>
    <dbReference type="NCBI Taxonomy" id="1429438"/>
    <lineage>
        <taxon>Bacteria</taxon>
        <taxon>Pseudomonadati</taxon>
        <taxon>Nitrospinota/Tectimicrobiota group</taxon>
        <taxon>Candidatus Tectimicrobiota</taxon>
        <taxon>Candidatus Entotheonellia</taxon>
        <taxon>Candidatus Entotheonellales</taxon>
        <taxon>Candidatus Entotheonellaceae</taxon>
        <taxon>Candidatus Entotheonella</taxon>
    </lineage>
</organism>